<keyword evidence="1" id="KW-1133">Transmembrane helix</keyword>
<gene>
    <name evidence="2" type="ORF">HRJ53_04410</name>
</gene>
<name>A0A7V8NMS5_9BACT</name>
<reference evidence="2" key="1">
    <citation type="submission" date="2020-06" db="EMBL/GenBank/DDBJ databases">
        <title>Legume-microbial interactions unlock mineral nutrients during tropical forest succession.</title>
        <authorList>
            <person name="Epihov D.Z."/>
        </authorList>
    </citation>
    <scope>NUCLEOTIDE SEQUENCE [LARGE SCALE GENOMIC DNA]</scope>
    <source>
        <strain evidence="2">Pan2503</strain>
    </source>
</reference>
<proteinExistence type="predicted"/>
<evidence type="ECO:0000256" key="1">
    <source>
        <dbReference type="SAM" id="Phobius"/>
    </source>
</evidence>
<feature type="transmembrane region" description="Helical" evidence="1">
    <location>
        <begin position="34"/>
        <end position="54"/>
    </location>
</feature>
<feature type="transmembrane region" description="Helical" evidence="1">
    <location>
        <begin position="66"/>
        <end position="84"/>
    </location>
</feature>
<comment type="caution">
    <text evidence="2">The sequence shown here is derived from an EMBL/GenBank/DDBJ whole genome shotgun (WGS) entry which is preliminary data.</text>
</comment>
<protein>
    <submittedName>
        <fullName evidence="2">Uncharacterized protein</fullName>
    </submittedName>
</protein>
<keyword evidence="3" id="KW-1185">Reference proteome</keyword>
<accession>A0A7V8NMS5</accession>
<dbReference type="Proteomes" id="UP000567293">
    <property type="component" value="Unassembled WGS sequence"/>
</dbReference>
<dbReference type="AlphaFoldDB" id="A0A7V8NMS5"/>
<keyword evidence="1" id="KW-0812">Transmembrane</keyword>
<feature type="non-terminal residue" evidence="2">
    <location>
        <position position="1"/>
    </location>
</feature>
<keyword evidence="1" id="KW-0472">Membrane</keyword>
<organism evidence="2 3">
    <name type="scientific">Candidatus Acidiferrum panamense</name>
    <dbReference type="NCBI Taxonomy" id="2741543"/>
    <lineage>
        <taxon>Bacteria</taxon>
        <taxon>Pseudomonadati</taxon>
        <taxon>Acidobacteriota</taxon>
        <taxon>Terriglobia</taxon>
        <taxon>Candidatus Acidiferrales</taxon>
        <taxon>Candidatus Acidiferrum</taxon>
    </lineage>
</organism>
<feature type="transmembrane region" description="Helical" evidence="1">
    <location>
        <begin position="96"/>
        <end position="119"/>
    </location>
</feature>
<sequence length="125" mass="13323">LVLNIFEYVLNGVVYASQWDAFEKMIGRHMRPGAIPFFVVSTLVMGIGVVWLYAVARPRLGPGPKTATLTGFAFWLFGYAIPAANDVVAGLSPGRLTVAVTLVLLPGAILSSIGGAWLYSEVANP</sequence>
<evidence type="ECO:0000313" key="2">
    <source>
        <dbReference type="EMBL" id="MBA0084217.1"/>
    </source>
</evidence>
<evidence type="ECO:0000313" key="3">
    <source>
        <dbReference type="Proteomes" id="UP000567293"/>
    </source>
</evidence>
<dbReference type="EMBL" id="JACDQQ010000427">
    <property type="protein sequence ID" value="MBA0084217.1"/>
    <property type="molecule type" value="Genomic_DNA"/>
</dbReference>